<dbReference type="AlphaFoldDB" id="A0A7W1X7G4"/>
<dbReference type="PROSITE" id="PS51202">
    <property type="entry name" value="RCK_C"/>
    <property type="match status" value="1"/>
</dbReference>
<keyword evidence="5 9" id="KW-0812">Transmembrane</keyword>
<feature type="transmembrane region" description="Helical" evidence="9">
    <location>
        <begin position="187"/>
        <end position="207"/>
    </location>
</feature>
<evidence type="ECO:0000256" key="9">
    <source>
        <dbReference type="SAM" id="Phobius"/>
    </source>
</evidence>
<dbReference type="Gene3D" id="3.30.70.1450">
    <property type="entry name" value="Regulator of K+ conductance, C-terminal domain"/>
    <property type="match status" value="1"/>
</dbReference>
<keyword evidence="3" id="KW-0813">Transport</keyword>
<proteinExistence type="inferred from homology"/>
<evidence type="ECO:0000256" key="5">
    <source>
        <dbReference type="ARBA" id="ARBA00022692"/>
    </source>
</evidence>
<dbReference type="SUPFAM" id="SSF51735">
    <property type="entry name" value="NAD(P)-binding Rossmann-fold domains"/>
    <property type="match status" value="1"/>
</dbReference>
<dbReference type="InterPro" id="IPR003148">
    <property type="entry name" value="RCK_N"/>
</dbReference>
<evidence type="ECO:0000256" key="8">
    <source>
        <dbReference type="ARBA" id="ARBA00023136"/>
    </source>
</evidence>
<sequence length="608" mass="67363">MEGHHSLISLMIVVIAAFIVPIVLHRLKWNFIPVVVAEIVVGLVLGKSGFSIINQDNWLELLSMLGIIYLMFLSGLEIDFNMIFQSRKKEKGAPNPLAIGFISFLSIMLLAFGLSISFYVFGLVKAPFFMTLIISTISLSVTLPVIKDKGIARNTLGQSILVTAVIADFLTMILLAVYVSLRSPSGFKSILLLMSLFVIFFVVYRLIHTLKPANLTEKISKETISIGTRGVFALILFFVALSETVGAENILGAFLAGMIVSLLSPKKSFVNQLTAFGFGFLIPIFFVMVGAKLDLISLIKDPKALITFPLLLLSFYLSKVLVVFIFRRWFDWHSSIGSGFLLTSTLSLVIAGAAVGMDLQIITNTMNTALVLAAVVTAILSPILFQRIIPDAEEKQTASVALVGINAVTLKLSHDLHEDGYDVTLYGPDKSNLEHMNDRPFKICEMPVADPEHLDEQKVFDKDIVIAFTSDDRRNVDIAMAAEKKGVKQVIARVEDPKLQQPAKDSHIQFTSAFFSNTTLVKAMIEYPSLFRLVTDDAGYLMEIPLANQRYHLTRVRDLPFLGDTLIIRIFRGNEAIIPHGDTLLQVGDRLIISGSPEYVHKLNHMLQ</sequence>
<dbReference type="InterPro" id="IPR006153">
    <property type="entry name" value="Cation/H_exchanger_TM"/>
</dbReference>
<dbReference type="Proteomes" id="UP000530514">
    <property type="component" value="Unassembled WGS sequence"/>
</dbReference>
<dbReference type="OrthoDB" id="9793589at2"/>
<dbReference type="Gene3D" id="1.20.1530.20">
    <property type="match status" value="1"/>
</dbReference>
<dbReference type="GO" id="GO:0006813">
    <property type="term" value="P:potassium ion transport"/>
    <property type="evidence" value="ECO:0007669"/>
    <property type="project" value="InterPro"/>
</dbReference>
<keyword evidence="4" id="KW-0050">Antiport</keyword>
<feature type="transmembrane region" description="Helical" evidence="9">
    <location>
        <begin position="305"/>
        <end position="326"/>
    </location>
</feature>
<reference evidence="11 12" key="1">
    <citation type="submission" date="2020-07" db="EMBL/GenBank/DDBJ databases">
        <authorList>
            <person name="Feng H."/>
        </authorList>
    </citation>
    <scope>NUCLEOTIDE SEQUENCE [LARGE SCALE GENOMIC DNA]</scope>
    <source>
        <strain evidence="12">s-11</strain>
    </source>
</reference>
<feature type="transmembrane region" description="Helical" evidence="9">
    <location>
        <begin position="6"/>
        <end position="24"/>
    </location>
</feature>
<feature type="transmembrane region" description="Helical" evidence="9">
    <location>
        <begin position="31"/>
        <end position="52"/>
    </location>
</feature>
<name>A0A7W1X7G4_9BACL</name>
<evidence type="ECO:0000256" key="4">
    <source>
        <dbReference type="ARBA" id="ARBA00022449"/>
    </source>
</evidence>
<dbReference type="InterPro" id="IPR006037">
    <property type="entry name" value="RCK_C"/>
</dbReference>
<feature type="transmembrane region" description="Helical" evidence="9">
    <location>
        <begin position="58"/>
        <end position="76"/>
    </location>
</feature>
<dbReference type="InterPro" id="IPR036291">
    <property type="entry name" value="NAD(P)-bd_dom_sf"/>
</dbReference>
<accession>A0A7W1X7G4</accession>
<feature type="transmembrane region" description="Helical" evidence="9">
    <location>
        <begin position="338"/>
        <end position="362"/>
    </location>
</feature>
<dbReference type="PANTHER" id="PTHR43562">
    <property type="entry name" value="NAPA-TYPE SODIUM/HYDROGEN ANTIPORTER"/>
    <property type="match status" value="1"/>
</dbReference>
<dbReference type="Gene3D" id="3.40.50.720">
    <property type="entry name" value="NAD(P)-binding Rossmann-like Domain"/>
    <property type="match status" value="1"/>
</dbReference>
<dbReference type="PANTHER" id="PTHR43562:SF1">
    <property type="entry name" value="NA(+)_H(+) ANTIPORTER YJBQ-RELATED"/>
    <property type="match status" value="1"/>
</dbReference>
<organism evidence="11 12">
    <name type="scientific">Thermoactinomyces daqus</name>
    <dbReference type="NCBI Taxonomy" id="1329516"/>
    <lineage>
        <taxon>Bacteria</taxon>
        <taxon>Bacillati</taxon>
        <taxon>Bacillota</taxon>
        <taxon>Bacilli</taxon>
        <taxon>Bacillales</taxon>
        <taxon>Thermoactinomycetaceae</taxon>
        <taxon>Thermoactinomyces</taxon>
    </lineage>
</organism>
<keyword evidence="7" id="KW-0406">Ion transport</keyword>
<comment type="caution">
    <text evidence="11">The sequence shown here is derived from an EMBL/GenBank/DDBJ whole genome shotgun (WGS) entry which is preliminary data.</text>
</comment>
<evidence type="ECO:0000259" key="10">
    <source>
        <dbReference type="PROSITE" id="PS51202"/>
    </source>
</evidence>
<dbReference type="GO" id="GO:1902600">
    <property type="term" value="P:proton transmembrane transport"/>
    <property type="evidence" value="ECO:0007669"/>
    <property type="project" value="InterPro"/>
</dbReference>
<dbReference type="GO" id="GO:0016020">
    <property type="term" value="C:membrane"/>
    <property type="evidence" value="ECO:0007669"/>
    <property type="project" value="UniProtKB-SubCell"/>
</dbReference>
<dbReference type="RefSeq" id="WP_033099265.1">
    <property type="nucleotide sequence ID" value="NZ_JACEIP010000001.1"/>
</dbReference>
<dbReference type="GO" id="GO:0015297">
    <property type="term" value="F:antiporter activity"/>
    <property type="evidence" value="ECO:0007669"/>
    <property type="project" value="UniProtKB-KW"/>
</dbReference>
<comment type="similarity">
    <text evidence="2">Belongs to the monovalent cation:proton antiporter 2 (CPA2) transporter (TC 2.A.37) family.</text>
</comment>
<feature type="transmembrane region" description="Helical" evidence="9">
    <location>
        <begin position="127"/>
        <end position="146"/>
    </location>
</feature>
<evidence type="ECO:0000256" key="1">
    <source>
        <dbReference type="ARBA" id="ARBA00004141"/>
    </source>
</evidence>
<dbReference type="Pfam" id="PF02080">
    <property type="entry name" value="TrkA_C"/>
    <property type="match status" value="1"/>
</dbReference>
<protein>
    <submittedName>
        <fullName evidence="11">Cation:proton antiporter</fullName>
    </submittedName>
</protein>
<evidence type="ECO:0000313" key="12">
    <source>
        <dbReference type="Proteomes" id="UP000530514"/>
    </source>
</evidence>
<dbReference type="Pfam" id="PF02254">
    <property type="entry name" value="TrkA_N"/>
    <property type="match status" value="1"/>
</dbReference>
<keyword evidence="6 9" id="KW-1133">Transmembrane helix</keyword>
<feature type="transmembrane region" description="Helical" evidence="9">
    <location>
        <begin position="275"/>
        <end position="293"/>
    </location>
</feature>
<dbReference type="EMBL" id="JACEIP010000001">
    <property type="protein sequence ID" value="MBA4541447.1"/>
    <property type="molecule type" value="Genomic_DNA"/>
</dbReference>
<feature type="transmembrane region" description="Helical" evidence="9">
    <location>
        <begin position="97"/>
        <end position="121"/>
    </location>
</feature>
<evidence type="ECO:0000256" key="3">
    <source>
        <dbReference type="ARBA" id="ARBA00022448"/>
    </source>
</evidence>
<dbReference type="SUPFAM" id="SSF116726">
    <property type="entry name" value="TrkA C-terminal domain-like"/>
    <property type="match status" value="1"/>
</dbReference>
<feature type="domain" description="RCK C-terminal" evidence="10">
    <location>
        <begin position="528"/>
        <end position="608"/>
    </location>
</feature>
<comment type="subcellular location">
    <subcellularLocation>
        <location evidence="1">Membrane</location>
        <topology evidence="1">Multi-pass membrane protein</topology>
    </subcellularLocation>
</comment>
<gene>
    <name evidence="11" type="ORF">H1164_00785</name>
</gene>
<keyword evidence="8 9" id="KW-0472">Membrane</keyword>
<dbReference type="GO" id="GO:0008324">
    <property type="term" value="F:monoatomic cation transmembrane transporter activity"/>
    <property type="evidence" value="ECO:0007669"/>
    <property type="project" value="InterPro"/>
</dbReference>
<evidence type="ECO:0000313" key="11">
    <source>
        <dbReference type="EMBL" id="MBA4541447.1"/>
    </source>
</evidence>
<evidence type="ECO:0000256" key="2">
    <source>
        <dbReference type="ARBA" id="ARBA00005551"/>
    </source>
</evidence>
<dbReference type="InterPro" id="IPR038770">
    <property type="entry name" value="Na+/solute_symporter_sf"/>
</dbReference>
<dbReference type="InterPro" id="IPR036721">
    <property type="entry name" value="RCK_C_sf"/>
</dbReference>
<dbReference type="Pfam" id="PF00999">
    <property type="entry name" value="Na_H_Exchanger"/>
    <property type="match status" value="1"/>
</dbReference>
<feature type="transmembrane region" description="Helical" evidence="9">
    <location>
        <begin position="368"/>
        <end position="385"/>
    </location>
</feature>
<feature type="transmembrane region" description="Helical" evidence="9">
    <location>
        <begin position="158"/>
        <end position="181"/>
    </location>
</feature>
<keyword evidence="12" id="KW-1185">Reference proteome</keyword>
<evidence type="ECO:0000256" key="7">
    <source>
        <dbReference type="ARBA" id="ARBA00023065"/>
    </source>
</evidence>
<evidence type="ECO:0000256" key="6">
    <source>
        <dbReference type="ARBA" id="ARBA00022989"/>
    </source>
</evidence>